<sequence>MSSGFLSGSSLTAAVPLLLLVLVYKANARGCDFFTGTWVVDGSFPLYNASACPFIEREFSCQKNGRPDSLYTKYRWKPLFCNLQRFNGVDFLERFRGKSIMFVGDSLSRNQWQSLTCILHSSVPEAKYNLTRQGDVSIFAFPDYEVKVMLDRNVYLVDVARERIGRVLKLDSIEGSKLWNGIDMLIFNTWHWWNRRGPTQPWDYIQVGKEIKKDMDRMLAFEKALTTWAKWVDSNVDPAKTMVFFQGISPSHYNGREWNETKSTCNGQTQPINGSSYPGGPPPAAAVVRDVLRNMKVAVTLLDVTALSQLRKDGHPSIYGSDGKVGNDCSHWCLAGVPDTWNELLYATLISQGKAMN</sequence>
<name>A0ACC4BDX3_POPAL</name>
<evidence type="ECO:0000313" key="1">
    <source>
        <dbReference type="EMBL" id="KAL3576557.1"/>
    </source>
</evidence>
<dbReference type="EMBL" id="RCHU02000011">
    <property type="protein sequence ID" value="KAL3576557.1"/>
    <property type="molecule type" value="Genomic_DNA"/>
</dbReference>
<proteinExistence type="predicted"/>
<organism evidence="1 2">
    <name type="scientific">Populus alba</name>
    <name type="common">White poplar</name>
    <dbReference type="NCBI Taxonomy" id="43335"/>
    <lineage>
        <taxon>Eukaryota</taxon>
        <taxon>Viridiplantae</taxon>
        <taxon>Streptophyta</taxon>
        <taxon>Embryophyta</taxon>
        <taxon>Tracheophyta</taxon>
        <taxon>Spermatophyta</taxon>
        <taxon>Magnoliopsida</taxon>
        <taxon>eudicotyledons</taxon>
        <taxon>Gunneridae</taxon>
        <taxon>Pentapetalae</taxon>
        <taxon>rosids</taxon>
        <taxon>fabids</taxon>
        <taxon>Malpighiales</taxon>
        <taxon>Salicaceae</taxon>
        <taxon>Saliceae</taxon>
        <taxon>Populus</taxon>
    </lineage>
</organism>
<protein>
    <submittedName>
        <fullName evidence="1">Uncharacterized protein</fullName>
    </submittedName>
</protein>
<keyword evidence="2" id="KW-1185">Reference proteome</keyword>
<comment type="caution">
    <text evidence="1">The sequence shown here is derived from an EMBL/GenBank/DDBJ whole genome shotgun (WGS) entry which is preliminary data.</text>
</comment>
<evidence type="ECO:0000313" key="2">
    <source>
        <dbReference type="Proteomes" id="UP000309997"/>
    </source>
</evidence>
<reference evidence="1 2" key="1">
    <citation type="journal article" date="2024" name="Plant Biotechnol. J.">
        <title>Genome and CRISPR/Cas9 system of a widespread forest tree (Populus alba) in the world.</title>
        <authorList>
            <person name="Liu Y.J."/>
            <person name="Jiang P.F."/>
            <person name="Han X.M."/>
            <person name="Li X.Y."/>
            <person name="Wang H.M."/>
            <person name="Wang Y.J."/>
            <person name="Wang X.X."/>
            <person name="Zeng Q.Y."/>
        </authorList>
    </citation>
    <scope>NUCLEOTIDE SEQUENCE [LARGE SCALE GENOMIC DNA]</scope>
    <source>
        <strain evidence="2">cv. PAL-ZL1</strain>
    </source>
</reference>
<gene>
    <name evidence="1" type="ORF">D5086_021840</name>
</gene>
<dbReference type="Proteomes" id="UP000309997">
    <property type="component" value="Unassembled WGS sequence"/>
</dbReference>
<accession>A0ACC4BDX3</accession>